<dbReference type="CDD" id="cd06223">
    <property type="entry name" value="PRTases_typeI"/>
    <property type="match status" value="1"/>
</dbReference>
<gene>
    <name evidence="7" type="primary">pyrE</name>
    <name evidence="9" type="ORF">FHQ18_06480</name>
</gene>
<evidence type="ECO:0000256" key="3">
    <source>
        <dbReference type="ARBA" id="ARBA00022676"/>
    </source>
</evidence>
<dbReference type="OrthoDB" id="9783570at2"/>
<keyword evidence="3 7" id="KW-0328">Glycosyltransferase</keyword>
<comment type="pathway">
    <text evidence="1 7">Pyrimidine metabolism; UMP biosynthesis via de novo pathway; UMP from orotate: step 1/2.</text>
</comment>
<comment type="cofactor">
    <cofactor evidence="7">
        <name>Mg(2+)</name>
        <dbReference type="ChEBI" id="CHEBI:18420"/>
    </cofactor>
</comment>
<dbReference type="GO" id="GO:0004588">
    <property type="term" value="F:orotate phosphoribosyltransferase activity"/>
    <property type="evidence" value="ECO:0007669"/>
    <property type="project" value="UniProtKB-UniRule"/>
</dbReference>
<feature type="binding site" evidence="7">
    <location>
        <position position="146"/>
    </location>
    <ligand>
        <name>orotate</name>
        <dbReference type="ChEBI" id="CHEBI:30839"/>
    </ligand>
</feature>
<evidence type="ECO:0000313" key="10">
    <source>
        <dbReference type="Proteomes" id="UP000322876"/>
    </source>
</evidence>
<reference evidence="9 10" key="1">
    <citation type="submission" date="2019-06" db="EMBL/GenBank/DDBJ databases">
        <title>Genomic insights into carbon and energy metabolism of Deferribacter autotrophicus revealed new metabolic traits in the phylum Deferribacteres.</title>
        <authorList>
            <person name="Slobodkin A.I."/>
            <person name="Slobodkina G.B."/>
            <person name="Allioux M."/>
            <person name="Alain K."/>
            <person name="Jebbar M."/>
            <person name="Shadrin V."/>
            <person name="Kublanov I.V."/>
            <person name="Toshchakov S.V."/>
            <person name="Bonch-Osmolovskaya E.A."/>
        </authorList>
    </citation>
    <scope>NUCLEOTIDE SEQUENCE [LARGE SCALE GENOMIC DNA]</scope>
    <source>
        <strain evidence="9 10">SL50</strain>
    </source>
</reference>
<dbReference type="Gene3D" id="3.40.50.2020">
    <property type="match status" value="1"/>
</dbReference>
<comment type="similarity">
    <text evidence="7">Belongs to the purine/pyrimidine phosphoribosyltransferase family. PyrE subfamily.</text>
</comment>
<evidence type="ECO:0000256" key="4">
    <source>
        <dbReference type="ARBA" id="ARBA00022679"/>
    </source>
</evidence>
<accession>A0A5A8F7D9</accession>
<feature type="binding site" evidence="7">
    <location>
        <position position="118"/>
    </location>
    <ligand>
        <name>orotate</name>
        <dbReference type="ChEBI" id="CHEBI:30839"/>
    </ligand>
</feature>
<dbReference type="PANTHER" id="PTHR19278:SF9">
    <property type="entry name" value="URIDINE 5'-MONOPHOSPHATE SYNTHASE"/>
    <property type="match status" value="1"/>
</dbReference>
<name>A0A5A8F7D9_9BACT</name>
<organism evidence="9 10">
    <name type="scientific">Deferribacter autotrophicus</name>
    <dbReference type="NCBI Taxonomy" id="500465"/>
    <lineage>
        <taxon>Bacteria</taxon>
        <taxon>Pseudomonadati</taxon>
        <taxon>Deferribacterota</taxon>
        <taxon>Deferribacteres</taxon>
        <taxon>Deferribacterales</taxon>
        <taxon>Deferribacteraceae</taxon>
        <taxon>Deferribacter</taxon>
    </lineage>
</organism>
<comment type="subunit">
    <text evidence="7">Homodimer.</text>
</comment>
<proteinExistence type="inferred from homology"/>
<dbReference type="InterPro" id="IPR029057">
    <property type="entry name" value="PRTase-like"/>
</dbReference>
<dbReference type="UniPathway" id="UPA00070">
    <property type="reaction ID" value="UER00119"/>
</dbReference>
<evidence type="ECO:0000256" key="7">
    <source>
        <dbReference type="HAMAP-Rule" id="MF_01208"/>
    </source>
</evidence>
<dbReference type="HAMAP" id="MF_01208">
    <property type="entry name" value="PyrE"/>
    <property type="match status" value="1"/>
</dbReference>
<feature type="binding site" description="in other chain" evidence="7">
    <location>
        <begin position="114"/>
        <end position="122"/>
    </location>
    <ligand>
        <name>5-phospho-alpha-D-ribose 1-diphosphate</name>
        <dbReference type="ChEBI" id="CHEBI:58017"/>
        <note>ligand shared between dimeric partners</note>
    </ligand>
</feature>
<dbReference type="InterPro" id="IPR000836">
    <property type="entry name" value="PRTase_dom"/>
</dbReference>
<keyword evidence="4 7" id="KW-0808">Transferase</keyword>
<dbReference type="PANTHER" id="PTHR19278">
    <property type="entry name" value="OROTATE PHOSPHORIBOSYLTRANSFERASE"/>
    <property type="match status" value="1"/>
</dbReference>
<dbReference type="NCBIfam" id="TIGR01367">
    <property type="entry name" value="pyrE_Therm"/>
    <property type="match status" value="1"/>
</dbReference>
<evidence type="ECO:0000259" key="8">
    <source>
        <dbReference type="Pfam" id="PF00156"/>
    </source>
</evidence>
<comment type="caution">
    <text evidence="7">Lacks conserved residue(s) required for the propagation of feature annotation.</text>
</comment>
<dbReference type="RefSeq" id="WP_149266358.1">
    <property type="nucleotide sequence ID" value="NZ_VFJB01000005.1"/>
</dbReference>
<evidence type="ECO:0000256" key="1">
    <source>
        <dbReference type="ARBA" id="ARBA00004889"/>
    </source>
</evidence>
<protein>
    <recommendedName>
        <fullName evidence="2 7">Orotate phosphoribosyltransferase</fullName>
        <shortName evidence="7">OPRT</shortName>
        <shortName evidence="7">OPRTase</shortName>
        <ecNumber evidence="2 7">2.4.2.10</ecNumber>
    </recommendedName>
</protein>
<dbReference type="AlphaFoldDB" id="A0A5A8F7D9"/>
<sequence length="193" mass="21772">MDKNEILEIYKKHNALLKGHFLLSSGLHSDTYLQSALVMQYPVIAEEIIKELVKEIYHLKFTTIVSPAIGGIRFGYELARLLKKRAIFTERVDGKMTLRRGFTIDPDEKILIAEDVVTTGKSTRECIEAVKEHGGNVVAITSLIDRSNGQAKFEYPFFPLLTVNVKTYSPEECPLCKEGIPLEKPGSRFIKNS</sequence>
<evidence type="ECO:0000256" key="5">
    <source>
        <dbReference type="ARBA" id="ARBA00022842"/>
    </source>
</evidence>
<dbReference type="GO" id="GO:0044205">
    <property type="term" value="P:'de novo' UMP biosynthetic process"/>
    <property type="evidence" value="ECO:0007669"/>
    <property type="project" value="UniProtKB-UniRule"/>
</dbReference>
<comment type="catalytic activity">
    <reaction evidence="7">
        <text>orotidine 5'-phosphate + diphosphate = orotate + 5-phospho-alpha-D-ribose 1-diphosphate</text>
        <dbReference type="Rhea" id="RHEA:10380"/>
        <dbReference type="ChEBI" id="CHEBI:30839"/>
        <dbReference type="ChEBI" id="CHEBI:33019"/>
        <dbReference type="ChEBI" id="CHEBI:57538"/>
        <dbReference type="ChEBI" id="CHEBI:58017"/>
        <dbReference type="EC" id="2.4.2.10"/>
    </reaction>
</comment>
<dbReference type="InterPro" id="IPR006273">
    <property type="entry name" value="Orotate_PRibTrfase_bac"/>
</dbReference>
<comment type="caution">
    <text evidence="9">The sequence shown here is derived from an EMBL/GenBank/DDBJ whole genome shotgun (WGS) entry which is preliminary data.</text>
</comment>
<evidence type="ECO:0000313" key="9">
    <source>
        <dbReference type="EMBL" id="KAA0258037.1"/>
    </source>
</evidence>
<dbReference type="Pfam" id="PF00156">
    <property type="entry name" value="Pribosyltran"/>
    <property type="match status" value="1"/>
</dbReference>
<evidence type="ECO:0000256" key="2">
    <source>
        <dbReference type="ARBA" id="ARBA00011971"/>
    </source>
</evidence>
<dbReference type="EC" id="2.4.2.10" evidence="2 7"/>
<evidence type="ECO:0000256" key="6">
    <source>
        <dbReference type="ARBA" id="ARBA00022975"/>
    </source>
</evidence>
<keyword evidence="5 7" id="KW-0460">Magnesium</keyword>
<keyword evidence="10" id="KW-1185">Reference proteome</keyword>
<comment type="function">
    <text evidence="7">Catalyzes the transfer of a ribosyl phosphate group from 5-phosphoribose 1-diphosphate to orotate, leading to the formation of orotidine monophosphate (OMP).</text>
</comment>
<dbReference type="GO" id="GO:0000287">
    <property type="term" value="F:magnesium ion binding"/>
    <property type="evidence" value="ECO:0007669"/>
    <property type="project" value="UniProtKB-UniRule"/>
</dbReference>
<dbReference type="Proteomes" id="UP000322876">
    <property type="component" value="Unassembled WGS sequence"/>
</dbReference>
<dbReference type="SUPFAM" id="SSF53271">
    <property type="entry name" value="PRTase-like"/>
    <property type="match status" value="1"/>
</dbReference>
<dbReference type="EMBL" id="VFJB01000005">
    <property type="protein sequence ID" value="KAA0258037.1"/>
    <property type="molecule type" value="Genomic_DNA"/>
</dbReference>
<feature type="domain" description="Phosphoribosyltransferase" evidence="8">
    <location>
        <begin position="45"/>
        <end position="161"/>
    </location>
</feature>
<keyword evidence="6 7" id="KW-0665">Pyrimidine biosynthesis</keyword>
<dbReference type="InterPro" id="IPR023031">
    <property type="entry name" value="OPRT"/>
</dbReference>
<dbReference type="GO" id="GO:0019856">
    <property type="term" value="P:pyrimidine nucleobase biosynthetic process"/>
    <property type="evidence" value="ECO:0007669"/>
    <property type="project" value="InterPro"/>
</dbReference>
<feature type="binding site" evidence="7">
    <location>
        <position position="91"/>
    </location>
    <ligand>
        <name>5-phospho-alpha-D-ribose 1-diphosphate</name>
        <dbReference type="ChEBI" id="CHEBI:58017"/>
        <note>ligand shared between dimeric partners</note>
    </ligand>
</feature>